<keyword evidence="3 6" id="KW-0694">RNA-binding</keyword>
<dbReference type="Pfam" id="PF13184">
    <property type="entry name" value="KH_NusA_1st"/>
    <property type="match status" value="1"/>
</dbReference>
<dbReference type="InterPro" id="IPR036555">
    <property type="entry name" value="NusA_N_sf"/>
</dbReference>
<dbReference type="InterPro" id="IPR015946">
    <property type="entry name" value="KH_dom-like_a/b"/>
</dbReference>
<keyword evidence="6" id="KW-0889">Transcription antitermination</keyword>
<dbReference type="CDD" id="cd04455">
    <property type="entry name" value="S1_NusA"/>
    <property type="match status" value="1"/>
</dbReference>
<keyword evidence="5 6" id="KW-0804">Transcription</keyword>
<protein>
    <recommendedName>
        <fullName evidence="6">Transcription termination/antitermination protein NusA</fullName>
    </recommendedName>
</protein>
<dbReference type="CDD" id="cd02134">
    <property type="entry name" value="KH-II_NusA_rpt1"/>
    <property type="match status" value="1"/>
</dbReference>
<dbReference type="Gene3D" id="3.30.300.20">
    <property type="match status" value="2"/>
</dbReference>
<evidence type="ECO:0000256" key="1">
    <source>
        <dbReference type="ARBA" id="ARBA00022472"/>
    </source>
</evidence>
<dbReference type="InterPro" id="IPR058582">
    <property type="entry name" value="KH_NusA_2nd"/>
</dbReference>
<comment type="caution">
    <text evidence="11">The sequence shown here is derived from an EMBL/GenBank/DDBJ whole genome shotgun (WGS) entry which is preliminary data.</text>
</comment>
<keyword evidence="12" id="KW-1185">Reference proteome</keyword>
<feature type="domain" description="NusA-like second KH" evidence="10">
    <location>
        <begin position="311"/>
        <end position="378"/>
    </location>
</feature>
<keyword evidence="2 6" id="KW-0963">Cytoplasm</keyword>
<evidence type="ECO:0000256" key="2">
    <source>
        <dbReference type="ARBA" id="ARBA00022490"/>
    </source>
</evidence>
<comment type="function">
    <text evidence="6">Participates in both transcription termination and antitermination.</text>
</comment>
<dbReference type="InterPro" id="IPR030842">
    <property type="entry name" value="TF_NusA_bacterial"/>
</dbReference>
<evidence type="ECO:0000259" key="9">
    <source>
        <dbReference type="Pfam" id="PF13184"/>
    </source>
</evidence>
<proteinExistence type="inferred from homology"/>
<organism evidence="11 12">
    <name type="scientific">Lachnospira hominis</name>
    <name type="common">ex Liu et al. 2021</name>
    <dbReference type="NCBI Taxonomy" id="2763051"/>
    <lineage>
        <taxon>Bacteria</taxon>
        <taxon>Bacillati</taxon>
        <taxon>Bacillota</taxon>
        <taxon>Clostridia</taxon>
        <taxon>Lachnospirales</taxon>
        <taxon>Lachnospiraceae</taxon>
        <taxon>Lachnospira</taxon>
    </lineage>
</organism>
<feature type="compositionally biased region" description="Acidic residues" evidence="7">
    <location>
        <begin position="385"/>
        <end position="415"/>
    </location>
</feature>
<comment type="subcellular location">
    <subcellularLocation>
        <location evidence="6">Cytoplasm</location>
    </subcellularLocation>
</comment>
<evidence type="ECO:0000259" key="10">
    <source>
        <dbReference type="Pfam" id="PF26594"/>
    </source>
</evidence>
<evidence type="ECO:0000256" key="7">
    <source>
        <dbReference type="SAM" id="MobiDB-lite"/>
    </source>
</evidence>
<evidence type="ECO:0000256" key="4">
    <source>
        <dbReference type="ARBA" id="ARBA00023015"/>
    </source>
</evidence>
<feature type="compositionally biased region" description="Basic and acidic residues" evidence="7">
    <location>
        <begin position="373"/>
        <end position="384"/>
    </location>
</feature>
<dbReference type="PANTHER" id="PTHR22648:SF0">
    <property type="entry name" value="TRANSCRIPTION TERMINATION_ANTITERMINATION PROTEIN NUSA"/>
    <property type="match status" value="1"/>
</dbReference>
<dbReference type="EMBL" id="JACOPD010000006">
    <property type="protein sequence ID" value="MBC5681237.1"/>
    <property type="molecule type" value="Genomic_DNA"/>
</dbReference>
<sequence length="415" mass="46170">MSKELITALNALEKENGISKEVMLDTIEKSLKDEFKNQFNTIENCEVVLDRITGDFHIYANRTVVDTVTPAEEMEENRGKKEAEKFVYGKEISYADAKKIKPDCQIGDVLRVEIKSEEFSRRAAKSAKGTIVQKIREEEKNAIYNEYHSKEHEIITGIVQRIDDKGNILVDIGRTQTTLKKNECVKGENYQRGDRIKLYVLEVSNGNKNNNNDPKADKEKSGPLVIRVSRKTPYLVKRLFEEEVAEIKDGVVKIVSIAREEGSRTKISVKAEVPNVDPVGACVGINGARVKAIVNELGNEQIDIIEWDENPAQYIVNALSPAKVVSISACDDENGKKATVVVSDQQLSLAIGKAGQNVRLAAKLTGYGIDIKSESQIEDSAKPESDDETDIDDDMLVFSEDTDTQAETDADEVNE</sequence>
<gene>
    <name evidence="6 11" type="primary">nusA</name>
    <name evidence="11" type="ORF">H8S01_09715</name>
</gene>
<dbReference type="InterPro" id="IPR009019">
    <property type="entry name" value="KH_sf_prok-type"/>
</dbReference>
<comment type="subunit">
    <text evidence="6">Monomer. Binds directly to the core enzyme of the DNA-dependent RNA polymerase and to nascent RNA.</text>
</comment>
<evidence type="ECO:0000256" key="3">
    <source>
        <dbReference type="ARBA" id="ARBA00022884"/>
    </source>
</evidence>
<dbReference type="HAMAP" id="MF_00945_B">
    <property type="entry name" value="NusA_B"/>
    <property type="match status" value="1"/>
</dbReference>
<keyword evidence="4 6" id="KW-0805">Transcription regulation</keyword>
<dbReference type="PROSITE" id="PS50084">
    <property type="entry name" value="KH_TYPE_1"/>
    <property type="match status" value="1"/>
</dbReference>
<evidence type="ECO:0000256" key="6">
    <source>
        <dbReference type="HAMAP-Rule" id="MF_00945"/>
    </source>
</evidence>
<keyword evidence="1 6" id="KW-0806">Transcription termination</keyword>
<dbReference type="CDD" id="cd22529">
    <property type="entry name" value="KH-II_NusA_rpt2"/>
    <property type="match status" value="1"/>
</dbReference>
<evidence type="ECO:0000256" key="5">
    <source>
        <dbReference type="ARBA" id="ARBA00023163"/>
    </source>
</evidence>
<dbReference type="InterPro" id="IPR025249">
    <property type="entry name" value="TF_NusA_KH_1st"/>
</dbReference>
<evidence type="ECO:0000313" key="11">
    <source>
        <dbReference type="EMBL" id="MBC5681237.1"/>
    </source>
</evidence>
<dbReference type="SUPFAM" id="SSF69705">
    <property type="entry name" value="Transcription factor NusA, N-terminal domain"/>
    <property type="match status" value="1"/>
</dbReference>
<dbReference type="Gene3D" id="2.40.50.140">
    <property type="entry name" value="Nucleic acid-binding proteins"/>
    <property type="match status" value="1"/>
</dbReference>
<name>A0ABR7G1B6_9FIRM</name>
<reference evidence="11 12" key="1">
    <citation type="submission" date="2020-08" db="EMBL/GenBank/DDBJ databases">
        <title>Genome public.</title>
        <authorList>
            <person name="Liu C."/>
            <person name="Sun Q."/>
        </authorList>
    </citation>
    <scope>NUCLEOTIDE SEQUENCE [LARGE SCALE GENOMIC DNA]</scope>
    <source>
        <strain evidence="11 12">NSJ-43</strain>
    </source>
</reference>
<dbReference type="InterPro" id="IPR013735">
    <property type="entry name" value="TF_NusA_N"/>
</dbReference>
<dbReference type="InterPro" id="IPR010213">
    <property type="entry name" value="TF_NusA"/>
</dbReference>
<dbReference type="InterPro" id="IPR012340">
    <property type="entry name" value="NA-bd_OB-fold"/>
</dbReference>
<dbReference type="Pfam" id="PF26594">
    <property type="entry name" value="KH_NusA_2nd"/>
    <property type="match status" value="1"/>
</dbReference>
<accession>A0ABR7G1B6</accession>
<evidence type="ECO:0000259" key="8">
    <source>
        <dbReference type="Pfam" id="PF08529"/>
    </source>
</evidence>
<feature type="domain" description="Transcription factor NusA first KH" evidence="9">
    <location>
        <begin position="230"/>
        <end position="307"/>
    </location>
</feature>
<dbReference type="RefSeq" id="WP_021867138.1">
    <property type="nucleotide sequence ID" value="NZ_JACOPD010000006.1"/>
</dbReference>
<feature type="region of interest" description="Disordered" evidence="7">
    <location>
        <begin position="373"/>
        <end position="415"/>
    </location>
</feature>
<comment type="similarity">
    <text evidence="6">Belongs to the NusA family.</text>
</comment>
<dbReference type="NCBIfam" id="TIGR01953">
    <property type="entry name" value="NusA"/>
    <property type="match status" value="1"/>
</dbReference>
<dbReference type="Gene3D" id="3.30.1480.10">
    <property type="entry name" value="NusA, N-terminal domain"/>
    <property type="match status" value="1"/>
</dbReference>
<dbReference type="SUPFAM" id="SSF54814">
    <property type="entry name" value="Prokaryotic type KH domain (KH-domain type II)"/>
    <property type="match status" value="2"/>
</dbReference>
<dbReference type="Proteomes" id="UP000628463">
    <property type="component" value="Unassembled WGS sequence"/>
</dbReference>
<feature type="domain" description="Transcription factor NusA N-terminal" evidence="8">
    <location>
        <begin position="4"/>
        <end position="141"/>
    </location>
</feature>
<dbReference type="PANTHER" id="PTHR22648">
    <property type="entry name" value="TRANSCRIPTION TERMINATION FACTOR NUSA"/>
    <property type="match status" value="1"/>
</dbReference>
<dbReference type="Pfam" id="PF08529">
    <property type="entry name" value="NusA_N"/>
    <property type="match status" value="1"/>
</dbReference>
<dbReference type="SUPFAM" id="SSF50249">
    <property type="entry name" value="Nucleic acid-binding proteins"/>
    <property type="match status" value="1"/>
</dbReference>
<evidence type="ECO:0000313" key="12">
    <source>
        <dbReference type="Proteomes" id="UP000628463"/>
    </source>
</evidence>